<reference evidence="2" key="1">
    <citation type="submission" date="2020-08" db="EMBL/GenBank/DDBJ databases">
        <title>Multicomponent nature underlies the extraordinary mechanical properties of spider dragline silk.</title>
        <authorList>
            <person name="Kono N."/>
            <person name="Nakamura H."/>
            <person name="Mori M."/>
            <person name="Yoshida Y."/>
            <person name="Ohtoshi R."/>
            <person name="Malay A.D."/>
            <person name="Moran D.A.P."/>
            <person name="Tomita M."/>
            <person name="Numata K."/>
            <person name="Arakawa K."/>
        </authorList>
    </citation>
    <scope>NUCLEOTIDE SEQUENCE</scope>
</reference>
<comment type="caution">
    <text evidence="2">The sequence shown here is derived from an EMBL/GenBank/DDBJ whole genome shotgun (WGS) entry which is preliminary data.</text>
</comment>
<protein>
    <submittedName>
        <fullName evidence="2">Uncharacterized protein</fullName>
    </submittedName>
</protein>
<evidence type="ECO:0000313" key="1">
    <source>
        <dbReference type="EMBL" id="GFS31150.1"/>
    </source>
</evidence>
<dbReference type="OrthoDB" id="416437at2759"/>
<dbReference type="EMBL" id="BMAW01085616">
    <property type="protein sequence ID" value="GFU43737.1"/>
    <property type="molecule type" value="Genomic_DNA"/>
</dbReference>
<dbReference type="EMBL" id="BMAW01093774">
    <property type="protein sequence ID" value="GFS62079.1"/>
    <property type="molecule type" value="Genomic_DNA"/>
</dbReference>
<dbReference type="AlphaFoldDB" id="A0A8X6JVQ2"/>
<evidence type="ECO:0000313" key="3">
    <source>
        <dbReference type="EMBL" id="GFT85017.1"/>
    </source>
</evidence>
<dbReference type="Proteomes" id="UP000887013">
    <property type="component" value="Unassembled WGS sequence"/>
</dbReference>
<keyword evidence="5" id="KW-1185">Reference proteome</keyword>
<proteinExistence type="predicted"/>
<dbReference type="EMBL" id="BMAW01072848">
    <property type="protein sequence ID" value="GFT85017.1"/>
    <property type="molecule type" value="Genomic_DNA"/>
</dbReference>
<dbReference type="EMBL" id="BMAW01087710">
    <property type="protein sequence ID" value="GFS31150.1"/>
    <property type="molecule type" value="Genomic_DNA"/>
</dbReference>
<evidence type="ECO:0000313" key="4">
    <source>
        <dbReference type="EMBL" id="GFU43737.1"/>
    </source>
</evidence>
<name>A0A8X6JVQ2_NEPPI</name>
<gene>
    <name evidence="3" type="ORF">NPIL_161351</name>
    <name evidence="1" type="ORF">NPIL_488951</name>
    <name evidence="4" type="ORF">NPIL_556611</name>
    <name evidence="2" type="ORF">NPIL_557881</name>
</gene>
<evidence type="ECO:0000313" key="5">
    <source>
        <dbReference type="Proteomes" id="UP000887013"/>
    </source>
</evidence>
<sequence>MEAKHFDILISKKLNVADLKGDFELTKTIRIHPTNKMVNGLNSRVVTHYRNQGAQIFRIKAQDELLDRNPRNNTNMDKLVPKEGGLVNGSMGVITQITIITRCMTMTYQTFKLNSIELKYIV</sequence>
<evidence type="ECO:0000313" key="2">
    <source>
        <dbReference type="EMBL" id="GFS62079.1"/>
    </source>
</evidence>
<accession>A0A8X6JVQ2</accession>
<organism evidence="2 5">
    <name type="scientific">Nephila pilipes</name>
    <name type="common">Giant wood spider</name>
    <name type="synonym">Nephila maculata</name>
    <dbReference type="NCBI Taxonomy" id="299642"/>
    <lineage>
        <taxon>Eukaryota</taxon>
        <taxon>Metazoa</taxon>
        <taxon>Ecdysozoa</taxon>
        <taxon>Arthropoda</taxon>
        <taxon>Chelicerata</taxon>
        <taxon>Arachnida</taxon>
        <taxon>Araneae</taxon>
        <taxon>Araneomorphae</taxon>
        <taxon>Entelegynae</taxon>
        <taxon>Araneoidea</taxon>
        <taxon>Nephilidae</taxon>
        <taxon>Nephila</taxon>
    </lineage>
</organism>